<evidence type="ECO:0000256" key="1">
    <source>
        <dbReference type="ARBA" id="ARBA00006717"/>
    </source>
</evidence>
<feature type="binding site" evidence="5">
    <location>
        <position position="58"/>
    </location>
    <ligand>
        <name>substrate</name>
    </ligand>
</feature>
<reference evidence="6 7" key="1">
    <citation type="journal article" date="2016" name="Nat. Commun.">
        <title>Thousands of microbial genomes shed light on interconnected biogeochemical processes in an aquifer system.</title>
        <authorList>
            <person name="Anantharaman K."/>
            <person name="Brown C.T."/>
            <person name="Hug L.A."/>
            <person name="Sharon I."/>
            <person name="Castelle C.J."/>
            <person name="Probst A.J."/>
            <person name="Thomas B.C."/>
            <person name="Singh A."/>
            <person name="Wilkins M.J."/>
            <person name="Karaoz U."/>
            <person name="Brodie E.L."/>
            <person name="Williams K.H."/>
            <person name="Hubbard S.S."/>
            <person name="Banfield J.F."/>
        </authorList>
    </citation>
    <scope>NUCLEOTIDE SEQUENCE [LARGE SCALE GENOMIC DNA]</scope>
</reference>
<dbReference type="STRING" id="1802229.A2401_02255"/>
<feature type="binding site" evidence="5">
    <location>
        <begin position="112"/>
        <end position="113"/>
    </location>
    <ligand>
        <name>substrate</name>
    </ligand>
</feature>
<evidence type="ECO:0000256" key="4">
    <source>
        <dbReference type="ARBA" id="ARBA00023235"/>
    </source>
</evidence>
<dbReference type="InterPro" id="IPR029033">
    <property type="entry name" value="His_PPase_superfam"/>
</dbReference>
<dbReference type="NCBIfam" id="TIGR01258">
    <property type="entry name" value="pgm_1"/>
    <property type="match status" value="1"/>
</dbReference>
<evidence type="ECO:0000256" key="3">
    <source>
        <dbReference type="ARBA" id="ARBA00023152"/>
    </source>
</evidence>
<dbReference type="SUPFAM" id="SSF53254">
    <property type="entry name" value="Phosphoglycerate mutase-like"/>
    <property type="match status" value="1"/>
</dbReference>
<protein>
    <recommendedName>
        <fullName evidence="2">phosphoglycerate mutase (2,3-diphosphoglycerate-dependent)</fullName>
        <ecNumber evidence="2">5.4.2.11</ecNumber>
    </recommendedName>
</protein>
<feature type="binding site" evidence="5">
    <location>
        <begin position="21"/>
        <end position="22"/>
    </location>
    <ligand>
        <name>substrate</name>
    </ligand>
</feature>
<sequence>MVVASHNSLRAIVWNLENKFTGWTDVPLSQEGIEGAKDAAVGLRDFKIDKIYTSPLIRNRETVRLILEKLGIKNDSVIYDKSLDERDYGELTGLDKDEAKKKFGEEQIGLWRRSYNIAPPGGESLNDVYDRAVPFFIKYIEKDLKEGKNVLVVASHNSLRAIVKYLENISDEKIIDLELPFGALRKYESNEGRYSLLQ</sequence>
<dbReference type="PIRSF" id="PIRSF000709">
    <property type="entry name" value="6PFK_2-Ptase"/>
    <property type="match status" value="1"/>
</dbReference>
<comment type="similarity">
    <text evidence="1">Belongs to the phosphoglycerate mutase family. BPG-dependent PGAM subfamily.</text>
</comment>
<dbReference type="CDD" id="cd07067">
    <property type="entry name" value="HP_PGM_like"/>
    <property type="match status" value="1"/>
</dbReference>
<dbReference type="EC" id="5.4.2.11" evidence="2"/>
<dbReference type="AlphaFoldDB" id="A0A1G2JGF6"/>
<dbReference type="EMBL" id="MHPP01000001">
    <property type="protein sequence ID" value="OGZ85591.1"/>
    <property type="molecule type" value="Genomic_DNA"/>
</dbReference>
<accession>A0A1G2JGF6</accession>
<keyword evidence="3" id="KW-0324">Glycolysis</keyword>
<organism evidence="6 7">
    <name type="scientific">Candidatus Staskawiczbacteria bacterium RIFOXYC1_FULL_38_18</name>
    <dbReference type="NCBI Taxonomy" id="1802229"/>
    <lineage>
        <taxon>Bacteria</taxon>
        <taxon>Candidatus Staskawicziibacteriota</taxon>
    </lineage>
</organism>
<evidence type="ECO:0000313" key="7">
    <source>
        <dbReference type="Proteomes" id="UP000177751"/>
    </source>
</evidence>
<evidence type="ECO:0000313" key="6">
    <source>
        <dbReference type="EMBL" id="OGZ85591.1"/>
    </source>
</evidence>
<dbReference type="Proteomes" id="UP000177751">
    <property type="component" value="Unassembled WGS sequence"/>
</dbReference>
<dbReference type="GO" id="GO:0006096">
    <property type="term" value="P:glycolytic process"/>
    <property type="evidence" value="ECO:0007669"/>
    <property type="project" value="UniProtKB-KW"/>
</dbReference>
<feature type="binding site" evidence="5">
    <location>
        <begin position="85"/>
        <end position="88"/>
    </location>
    <ligand>
        <name>substrate</name>
    </ligand>
</feature>
<proteinExistence type="inferred from homology"/>
<comment type="caution">
    <text evidence="6">The sequence shown here is derived from an EMBL/GenBank/DDBJ whole genome shotgun (WGS) entry which is preliminary data.</text>
</comment>
<dbReference type="SMART" id="SM00855">
    <property type="entry name" value="PGAM"/>
    <property type="match status" value="1"/>
</dbReference>
<dbReference type="InterPro" id="IPR005952">
    <property type="entry name" value="Phosphogly_mut1"/>
</dbReference>
<dbReference type="Gene3D" id="3.40.50.1240">
    <property type="entry name" value="Phosphoglycerate mutase-like"/>
    <property type="match status" value="1"/>
</dbReference>
<dbReference type="Pfam" id="PF00300">
    <property type="entry name" value="His_Phos_1"/>
    <property type="match status" value="1"/>
</dbReference>
<evidence type="ECO:0000256" key="5">
    <source>
        <dbReference type="PIRSR" id="PIRSR613078-2"/>
    </source>
</evidence>
<keyword evidence="4" id="KW-0413">Isomerase</keyword>
<feature type="binding site" evidence="5">
    <location>
        <position position="96"/>
    </location>
    <ligand>
        <name>substrate</name>
    </ligand>
</feature>
<dbReference type="InterPro" id="IPR013078">
    <property type="entry name" value="His_Pase_superF_clade-1"/>
</dbReference>
<dbReference type="PANTHER" id="PTHR11931">
    <property type="entry name" value="PHOSPHOGLYCERATE MUTASE"/>
    <property type="match status" value="1"/>
</dbReference>
<gene>
    <name evidence="6" type="ORF">A2401_02255</name>
</gene>
<name>A0A1G2JGF6_9BACT</name>
<dbReference type="GO" id="GO:0004619">
    <property type="term" value="F:phosphoglycerate mutase activity"/>
    <property type="evidence" value="ECO:0007669"/>
    <property type="project" value="UniProtKB-EC"/>
</dbReference>
<evidence type="ECO:0000256" key="2">
    <source>
        <dbReference type="ARBA" id="ARBA00012028"/>
    </source>
</evidence>